<comment type="caution">
    <text evidence="4">The sequence shown here is derived from an EMBL/GenBank/DDBJ whole genome shotgun (WGS) entry which is preliminary data.</text>
</comment>
<dbReference type="Proteomes" id="UP000577362">
    <property type="component" value="Unassembled WGS sequence"/>
</dbReference>
<dbReference type="InterPro" id="IPR021760">
    <property type="entry name" value="RepC_C"/>
</dbReference>
<feature type="region of interest" description="Disordered" evidence="1">
    <location>
        <begin position="245"/>
        <end position="289"/>
    </location>
</feature>
<feature type="region of interest" description="Disordered" evidence="1">
    <location>
        <begin position="417"/>
        <end position="466"/>
    </location>
</feature>
<proteinExistence type="predicted"/>
<gene>
    <name evidence="4" type="ORF">GGR16_003832</name>
</gene>
<dbReference type="NCBIfam" id="NF040974">
    <property type="entry name" value="RepABC_RepC"/>
    <property type="match status" value="1"/>
</dbReference>
<accession>A0A840BZM6</accession>
<dbReference type="CDD" id="cd00090">
    <property type="entry name" value="HTH_ARSR"/>
    <property type="match status" value="1"/>
</dbReference>
<protein>
    <submittedName>
        <fullName evidence="4">Replication initiation protein RepC</fullName>
    </submittedName>
</protein>
<dbReference type="GO" id="GO:0006355">
    <property type="term" value="P:regulation of DNA-templated transcription"/>
    <property type="evidence" value="ECO:0007669"/>
    <property type="project" value="UniProtKB-ARBA"/>
</dbReference>
<evidence type="ECO:0000259" key="3">
    <source>
        <dbReference type="Pfam" id="PF11800"/>
    </source>
</evidence>
<dbReference type="Pfam" id="PF03428">
    <property type="entry name" value="RP-C"/>
    <property type="match status" value="1"/>
</dbReference>
<dbReference type="InterPro" id="IPR005090">
    <property type="entry name" value="RepC_N"/>
</dbReference>
<feature type="domain" description="Plasmid replication protein C N-terminal" evidence="2">
    <location>
        <begin position="14"/>
        <end position="187"/>
    </location>
</feature>
<evidence type="ECO:0000259" key="2">
    <source>
        <dbReference type="Pfam" id="PF03428"/>
    </source>
</evidence>
<evidence type="ECO:0000313" key="5">
    <source>
        <dbReference type="Proteomes" id="UP000577362"/>
    </source>
</evidence>
<dbReference type="AlphaFoldDB" id="A0A840BZM6"/>
<feature type="domain" description="Plasmid replication protein C C-terminal" evidence="3">
    <location>
        <begin position="295"/>
        <end position="393"/>
    </location>
</feature>
<organism evidence="4 5">
    <name type="scientific">Chelatococcus caeni</name>
    <dbReference type="NCBI Taxonomy" id="1348468"/>
    <lineage>
        <taxon>Bacteria</taxon>
        <taxon>Pseudomonadati</taxon>
        <taxon>Pseudomonadota</taxon>
        <taxon>Alphaproteobacteria</taxon>
        <taxon>Hyphomicrobiales</taxon>
        <taxon>Chelatococcaceae</taxon>
        <taxon>Chelatococcus</taxon>
    </lineage>
</organism>
<dbReference type="EMBL" id="JACIEN010000005">
    <property type="protein sequence ID" value="MBB4018785.1"/>
    <property type="molecule type" value="Genomic_DNA"/>
</dbReference>
<dbReference type="InterPro" id="IPR047611">
    <property type="entry name" value="RepABC_RepC"/>
</dbReference>
<evidence type="ECO:0000313" key="4">
    <source>
        <dbReference type="EMBL" id="MBB4018785.1"/>
    </source>
</evidence>
<dbReference type="InterPro" id="IPR036390">
    <property type="entry name" value="WH_DNA-bd_sf"/>
</dbReference>
<evidence type="ECO:0000256" key="1">
    <source>
        <dbReference type="SAM" id="MobiDB-lite"/>
    </source>
</evidence>
<reference evidence="4 5" key="1">
    <citation type="submission" date="2020-08" db="EMBL/GenBank/DDBJ databases">
        <title>Genomic Encyclopedia of Type Strains, Phase IV (KMG-IV): sequencing the most valuable type-strain genomes for metagenomic binning, comparative biology and taxonomic classification.</title>
        <authorList>
            <person name="Goeker M."/>
        </authorList>
    </citation>
    <scope>NUCLEOTIDE SEQUENCE [LARGE SCALE GENOMIC DNA]</scope>
    <source>
        <strain evidence="4 5">DSM 103737</strain>
    </source>
</reference>
<dbReference type="NCBIfam" id="NF010396">
    <property type="entry name" value="PRK13824.1"/>
    <property type="match status" value="1"/>
</dbReference>
<dbReference type="SUPFAM" id="SSF46785">
    <property type="entry name" value="Winged helix' DNA-binding domain"/>
    <property type="match status" value="1"/>
</dbReference>
<dbReference type="InterPro" id="IPR011991">
    <property type="entry name" value="ArsR-like_HTH"/>
</dbReference>
<keyword evidence="5" id="KW-1185">Reference proteome</keyword>
<sequence>MMSDAYFTTPFGRRPMTLGQLARQNAARAAASEGRVQKWQVFRDITEGKARLGVSDRSLAVLNALLSFHPETLLAAGNELVVFPSNRELSLRAHGMAPATLRRHLAALVEAGLVIRRDSPNGKRYARKGPGGVIETAYGFDLSPLVSRAGEFERIADDVRAHRKAVRLLRERITLLRRDARKLIQFAEQETLPGPWPDLADRLASLSSQLPPTTTKAVLEATANALQHLCNDVHKTLEDNIISQKMSADESQSERHLQTLSSEDSESEDRSIAATVPETPPALHQPTGRHDDVRLEDVLSACPTITDYCSTPITSWSELLKAADLVRTFLGIGRNAWHESCQLLGPRTAAAVIAAVLERHDQIHSPRAYLHALTARARIRTFSVGPMLLALRRAKLAAEQPTSDAATVNEEAAGRAIGTLPPHRPGTLSFPRFHPPIPLGRSDCTDPEEMNRYPVRGHFARPGPGT</sequence>
<dbReference type="Pfam" id="PF11800">
    <property type="entry name" value="RP-C_C"/>
    <property type="match status" value="1"/>
</dbReference>
<name>A0A840BZM6_9HYPH</name>